<comment type="similarity">
    <text evidence="1">Belongs to the cytochrome P450 family.</text>
</comment>
<evidence type="ECO:0000313" key="3">
    <source>
        <dbReference type="Proteomes" id="UP001604277"/>
    </source>
</evidence>
<dbReference type="AlphaFoldDB" id="A0ABD1WXH8"/>
<dbReference type="PROSITE" id="PS00086">
    <property type="entry name" value="CYTOCHROME_P450"/>
    <property type="match status" value="1"/>
</dbReference>
<dbReference type="PANTHER" id="PTHR47952">
    <property type="entry name" value="TRYPTAMINE 5-HYDROXYLASE"/>
    <property type="match status" value="1"/>
</dbReference>
<reference evidence="3" key="1">
    <citation type="submission" date="2024-07" db="EMBL/GenBank/DDBJ databases">
        <title>Two chromosome-level genome assemblies of Korean endemic species Abeliophyllum distichum and Forsythia ovata (Oleaceae).</title>
        <authorList>
            <person name="Jang H."/>
        </authorList>
    </citation>
    <scope>NUCLEOTIDE SEQUENCE [LARGE SCALE GENOMIC DNA]</scope>
</reference>
<dbReference type="Pfam" id="PF00067">
    <property type="entry name" value="p450"/>
    <property type="match status" value="1"/>
</dbReference>
<dbReference type="InterPro" id="IPR017972">
    <property type="entry name" value="Cyt_P450_CS"/>
</dbReference>
<dbReference type="InterPro" id="IPR001128">
    <property type="entry name" value="Cyt_P450"/>
</dbReference>
<keyword evidence="1" id="KW-0503">Monooxygenase</keyword>
<dbReference type="GO" id="GO:0004497">
    <property type="term" value="F:monooxygenase activity"/>
    <property type="evidence" value="ECO:0007669"/>
    <property type="project" value="UniProtKB-KW"/>
</dbReference>
<dbReference type="GO" id="GO:0046872">
    <property type="term" value="F:metal ion binding"/>
    <property type="evidence" value="ECO:0007669"/>
    <property type="project" value="UniProtKB-KW"/>
</dbReference>
<keyword evidence="3" id="KW-1185">Reference proteome</keyword>
<dbReference type="SUPFAM" id="SSF48264">
    <property type="entry name" value="Cytochrome P450"/>
    <property type="match status" value="1"/>
</dbReference>
<keyword evidence="1" id="KW-0349">Heme</keyword>
<name>A0ABD1WXH8_9LAMI</name>
<keyword evidence="1" id="KW-0479">Metal-binding</keyword>
<evidence type="ECO:0000313" key="2">
    <source>
        <dbReference type="EMBL" id="KAL2554140.1"/>
    </source>
</evidence>
<dbReference type="EMBL" id="JBFOLJ010000002">
    <property type="protein sequence ID" value="KAL2554140.1"/>
    <property type="molecule type" value="Genomic_DNA"/>
</dbReference>
<evidence type="ECO:0000256" key="1">
    <source>
        <dbReference type="RuleBase" id="RU000461"/>
    </source>
</evidence>
<comment type="caution">
    <text evidence="2">The sequence shown here is derived from an EMBL/GenBank/DDBJ whole genome shotgun (WGS) entry which is preliminary data.</text>
</comment>
<dbReference type="Proteomes" id="UP001604277">
    <property type="component" value="Unassembled WGS sequence"/>
</dbReference>
<protein>
    <submittedName>
        <fullName evidence="2">Cytochrome</fullName>
    </submittedName>
</protein>
<gene>
    <name evidence="2" type="ORF">Fot_07759</name>
</gene>
<keyword evidence="1" id="KW-0408">Iron</keyword>
<dbReference type="PANTHER" id="PTHR47952:SF3">
    <property type="entry name" value="CYTOCHROME P450 71B3-LIKE"/>
    <property type="match status" value="1"/>
</dbReference>
<keyword evidence="1" id="KW-0560">Oxidoreductase</keyword>
<dbReference type="Gene3D" id="1.10.630.10">
    <property type="entry name" value="Cytochrome P450"/>
    <property type="match status" value="1"/>
</dbReference>
<sequence length="152" mass="17522">MEFWPERFLNSAVDFKGRDFEFIPFGFGRRNCPGIYLGVATVELALANLLYTFDWELPRGTKAEDIDTDVMPGITMHKKNALRLVPRKYLFISILTAWTESEQDSQNLKFVYQSLKMIPTIHESIKVTEIFVYGTISQVTLLKLNYSKLASD</sequence>
<dbReference type="InterPro" id="IPR036396">
    <property type="entry name" value="Cyt_P450_sf"/>
</dbReference>
<accession>A0ABD1WXH8</accession>
<proteinExistence type="inferred from homology"/>
<organism evidence="2 3">
    <name type="scientific">Forsythia ovata</name>
    <dbReference type="NCBI Taxonomy" id="205694"/>
    <lineage>
        <taxon>Eukaryota</taxon>
        <taxon>Viridiplantae</taxon>
        <taxon>Streptophyta</taxon>
        <taxon>Embryophyta</taxon>
        <taxon>Tracheophyta</taxon>
        <taxon>Spermatophyta</taxon>
        <taxon>Magnoliopsida</taxon>
        <taxon>eudicotyledons</taxon>
        <taxon>Gunneridae</taxon>
        <taxon>Pentapetalae</taxon>
        <taxon>asterids</taxon>
        <taxon>lamiids</taxon>
        <taxon>Lamiales</taxon>
        <taxon>Oleaceae</taxon>
        <taxon>Forsythieae</taxon>
        <taxon>Forsythia</taxon>
    </lineage>
</organism>